<dbReference type="InterPro" id="IPR011009">
    <property type="entry name" value="Kinase-like_dom_sf"/>
</dbReference>
<evidence type="ECO:0000313" key="2">
    <source>
        <dbReference type="EMBL" id="ENZ79558.1"/>
    </source>
</evidence>
<dbReference type="InterPro" id="IPR002575">
    <property type="entry name" value="Aminoglycoside_PTrfase"/>
</dbReference>
<dbReference type="PANTHER" id="PTHR47829">
    <property type="entry name" value="HYDROLASE, PUTATIVE (AFU_ORTHOLOGUE AFUA_1G12880)-RELATED"/>
    <property type="match status" value="1"/>
</dbReference>
<dbReference type="STRING" id="1292034.OR37_03923"/>
<dbReference type="CDD" id="cd05154">
    <property type="entry name" value="ACAD10_11_N-like"/>
    <property type="match status" value="1"/>
</dbReference>
<comment type="caution">
    <text evidence="2">The sequence shown here is derived from an EMBL/GenBank/DDBJ whole genome shotgun (WGS) entry which is preliminary data.</text>
</comment>
<sequence length="351" mass="39484">MSAADVTSVRPGFALDQERLSRWMAQHVEGFSGPLSIEQFKGGQSNPTYRLTTPGRAYVLRRRPPGRLLKGAHAVEREARVLSALRAVDFPVAKVHGLCEDEGVIGSVFYVMELVEGRIFWDATFSDAPRNERPRYFEAMNETLARLHALVPAEVDLADYGRVGGYFERQIARWSRQYLEDEDAGRDEHLDRLIAWLPSRIPEGDETRIVHGDFRCDNMIFHPTEPRVIAVLDWELSTLGHPLADFAYHAMMYRTPPHIVAGLKGADLPALNIPSESEYIDLYQRLSGRDVRADYDYAIAFNLFRLAAIFHGIKGRVIRGSAASAEAAQRVRVLPELTALAWDAARRAGAR</sequence>
<evidence type="ECO:0000259" key="1">
    <source>
        <dbReference type="Pfam" id="PF01636"/>
    </source>
</evidence>
<organism evidence="2 3">
    <name type="scientific">Caulobacter vibrioides OR37</name>
    <dbReference type="NCBI Taxonomy" id="1292034"/>
    <lineage>
        <taxon>Bacteria</taxon>
        <taxon>Pseudomonadati</taxon>
        <taxon>Pseudomonadota</taxon>
        <taxon>Alphaproteobacteria</taxon>
        <taxon>Caulobacterales</taxon>
        <taxon>Caulobacteraceae</taxon>
        <taxon>Caulobacter</taxon>
    </lineage>
</organism>
<dbReference type="RefSeq" id="WP_004624243.1">
    <property type="nucleotide sequence ID" value="NZ_APMP01000039.1"/>
</dbReference>
<dbReference type="Proteomes" id="UP000013063">
    <property type="component" value="Unassembled WGS sequence"/>
</dbReference>
<proteinExistence type="predicted"/>
<dbReference type="SUPFAM" id="SSF56112">
    <property type="entry name" value="Protein kinase-like (PK-like)"/>
    <property type="match status" value="1"/>
</dbReference>
<dbReference type="Gene3D" id="3.30.200.20">
    <property type="entry name" value="Phosphorylase Kinase, domain 1"/>
    <property type="match status" value="1"/>
</dbReference>
<dbReference type="InterPro" id="IPR041726">
    <property type="entry name" value="ACAD10_11_N"/>
</dbReference>
<dbReference type="Gene3D" id="3.90.1200.10">
    <property type="match status" value="1"/>
</dbReference>
<name>R0E1P4_CAUVI</name>
<keyword evidence="3" id="KW-1185">Reference proteome</keyword>
<dbReference type="eggNOG" id="COG3173">
    <property type="taxonomic scope" value="Bacteria"/>
</dbReference>
<dbReference type="PATRIC" id="fig|1292034.3.peg.3896"/>
<accession>R0E1P4</accession>
<gene>
    <name evidence="2" type="ORF">OR37_03923</name>
</gene>
<protein>
    <submittedName>
        <fullName evidence="2">Putative aminoglycoside phosphotransferase</fullName>
    </submittedName>
</protein>
<dbReference type="AlphaFoldDB" id="R0E1P4"/>
<dbReference type="InterPro" id="IPR052898">
    <property type="entry name" value="ACAD10-like"/>
</dbReference>
<reference evidence="2 3" key="1">
    <citation type="journal article" date="2013" name="Genome Announc.">
        <title>Draft Genome Sequence for Caulobacter sp. Strain OR37, a Bacterium Tolerant to Heavy Metals.</title>
        <authorList>
            <person name="Utturkar S.M."/>
            <person name="Bollmann A."/>
            <person name="Brzoska R.M."/>
            <person name="Klingeman D.M."/>
            <person name="Epstein S.E."/>
            <person name="Palumbo A.V."/>
            <person name="Brown S.D."/>
        </authorList>
    </citation>
    <scope>NUCLEOTIDE SEQUENCE [LARGE SCALE GENOMIC DNA]</scope>
    <source>
        <strain evidence="2 3">OR37</strain>
    </source>
</reference>
<dbReference type="OrthoDB" id="3806873at2"/>
<dbReference type="PANTHER" id="PTHR47829:SF1">
    <property type="entry name" value="HAD FAMILY PHOSPHATASE"/>
    <property type="match status" value="1"/>
</dbReference>
<keyword evidence="2" id="KW-0808">Transferase</keyword>
<dbReference type="EMBL" id="APMP01000039">
    <property type="protein sequence ID" value="ENZ79558.1"/>
    <property type="molecule type" value="Genomic_DNA"/>
</dbReference>
<dbReference type="GO" id="GO:0016740">
    <property type="term" value="F:transferase activity"/>
    <property type="evidence" value="ECO:0007669"/>
    <property type="project" value="UniProtKB-KW"/>
</dbReference>
<feature type="domain" description="Aminoglycoside phosphotransferase" evidence="1">
    <location>
        <begin position="37"/>
        <end position="264"/>
    </location>
</feature>
<dbReference type="Pfam" id="PF01636">
    <property type="entry name" value="APH"/>
    <property type="match status" value="1"/>
</dbReference>
<evidence type="ECO:0000313" key="3">
    <source>
        <dbReference type="Proteomes" id="UP000013063"/>
    </source>
</evidence>